<dbReference type="AlphaFoldDB" id="G7TK40"/>
<dbReference type="Proteomes" id="UP000008851">
    <property type="component" value="Chromosome"/>
</dbReference>
<feature type="domain" description="Conserved hypothetical protein CHP02391" evidence="1">
    <location>
        <begin position="132"/>
        <end position="249"/>
    </location>
</feature>
<name>G7TK40_XANOB</name>
<dbReference type="Pfam" id="PF09509">
    <property type="entry name" value="Hypoth_Ymh"/>
    <property type="match status" value="1"/>
</dbReference>
<protein>
    <recommendedName>
        <fullName evidence="1">Conserved hypothetical protein CHP02391 domain-containing protein</fullName>
    </recommendedName>
</protein>
<dbReference type="eggNOG" id="ENOG502Z8W7">
    <property type="taxonomic scope" value="Bacteria"/>
</dbReference>
<dbReference type="NCBIfam" id="TIGR02391">
    <property type="entry name" value="hypoth_ymh"/>
    <property type="match status" value="1"/>
</dbReference>
<dbReference type="EMBL" id="CP003057">
    <property type="protein sequence ID" value="AEQ96973.1"/>
    <property type="molecule type" value="Genomic_DNA"/>
</dbReference>
<dbReference type="HOGENOM" id="CLU_1049511_0_0_6"/>
<proteinExistence type="predicted"/>
<evidence type="ECO:0000259" key="1">
    <source>
        <dbReference type="Pfam" id="PF09509"/>
    </source>
</evidence>
<reference evidence="2 3" key="1">
    <citation type="journal article" date="2011" name="J. Bacteriol.">
        <title>Two new complete genome sequences offer insight into host and tissue specificity of plant pathogenic Xanthomonas spp.</title>
        <authorList>
            <person name="Bogdanove A.J."/>
            <person name="Koebnik R."/>
            <person name="Lu H."/>
            <person name="Furutani A."/>
            <person name="Angiuoli S.V."/>
            <person name="Patil P.B."/>
            <person name="Van Sluys M.A."/>
            <person name="Ryan R.P."/>
            <person name="Meyer D.F."/>
            <person name="Han S.W."/>
            <person name="Aparna G."/>
            <person name="Rajaram M."/>
            <person name="Delcher A.L."/>
            <person name="Phillippy A.M."/>
            <person name="Puiu D."/>
            <person name="Schatz M.C."/>
            <person name="Shumway M."/>
            <person name="Sommer D.D."/>
            <person name="Trapnell C."/>
            <person name="Benahmed F."/>
            <person name="Dimitrov G."/>
            <person name="Madupu R."/>
            <person name="Radune D."/>
            <person name="Sullivan S."/>
            <person name="Jha G."/>
            <person name="Ishihara H."/>
            <person name="Lee S.W."/>
            <person name="Pandey A."/>
            <person name="Sharma V."/>
            <person name="Sriariyanun M."/>
            <person name="Szurek B."/>
            <person name="Vera-Cruz C.M."/>
            <person name="Dorman K.S."/>
            <person name="Ronald P.C."/>
            <person name="Verdier V."/>
            <person name="Dow J.M."/>
            <person name="Sonti R.V."/>
            <person name="Tsuge S."/>
            <person name="Brendel V.P."/>
            <person name="Rabinowicz P.D."/>
            <person name="Leach J.E."/>
            <person name="White F.F."/>
            <person name="Salzberg S.L."/>
        </authorList>
    </citation>
    <scope>NUCLEOTIDE SEQUENCE [LARGE SCALE GENOMIC DNA]</scope>
    <source>
        <strain evidence="2 3">BLS256</strain>
    </source>
</reference>
<dbReference type="RefSeq" id="WP_014503739.1">
    <property type="nucleotide sequence ID" value="NC_017267.2"/>
</dbReference>
<evidence type="ECO:0000313" key="2">
    <source>
        <dbReference type="EMBL" id="AEQ96973.1"/>
    </source>
</evidence>
<evidence type="ECO:0000313" key="3">
    <source>
        <dbReference type="Proteomes" id="UP000008851"/>
    </source>
</evidence>
<dbReference type="KEGG" id="xor:XOC_2867"/>
<organism evidence="2 3">
    <name type="scientific">Xanthomonas oryzae pv. oryzicola (strain BLS256)</name>
    <dbReference type="NCBI Taxonomy" id="383407"/>
    <lineage>
        <taxon>Bacteria</taxon>
        <taxon>Pseudomonadati</taxon>
        <taxon>Pseudomonadota</taxon>
        <taxon>Gammaproteobacteria</taxon>
        <taxon>Lysobacterales</taxon>
        <taxon>Lysobacteraceae</taxon>
        <taxon>Xanthomonas</taxon>
    </lineage>
</organism>
<accession>G7TK40</accession>
<dbReference type="InterPro" id="IPR012654">
    <property type="entry name" value="CHP02391"/>
</dbReference>
<sequence>MKLIEHRKLWGESLSQPIPSFPVRNQAELEAQSDWLTRRLGALRPYIDRFDREWVMQHPATGGAWDALDVSVGLSAVSQIKVPSLRTTVEKLNTIAGRLEARDQDEVIPADRAVPMKSGMLADRIMLGYLAHLHPYIANGCTKLFADEHYAQAVEESAKAVFQYLREASGLTLDGATLGQQAFSLKVPILAFSDLSDETKRNEQLGFMEMLDAYAKGVRNPLAHTHGKLEETQKAFEYLCMASLFCRRIDDASPKPAGATNPQGL</sequence>
<gene>
    <name evidence="2" type="ORF">XOC_2867</name>
</gene>